<sequence length="108" mass="11310">MKKVIFTSSLLLTALIFASPVFAQSADIGKVESFIKTIVSYLTFLAGSVAAGFLVYGGFKYMGANDNPEHLDGAKRTIANSLIGLVIVIAAYVIMQIVSSAAKTAFGG</sequence>
<keyword evidence="1" id="KW-0812">Transmembrane</keyword>
<protein>
    <recommendedName>
        <fullName evidence="5">DUF4134 domain-containing protein</fullName>
    </recommendedName>
</protein>
<evidence type="ECO:0000256" key="2">
    <source>
        <dbReference type="SAM" id="SignalP"/>
    </source>
</evidence>
<accession>A0A1F5JWA2</accession>
<dbReference type="Pfam" id="PF04956">
    <property type="entry name" value="TrbC"/>
    <property type="match status" value="1"/>
</dbReference>
<proteinExistence type="predicted"/>
<dbReference type="STRING" id="1797768.A3C59_04375"/>
<dbReference type="NCBIfam" id="NF045849">
    <property type="entry name" value="ICE_MMCAP2_0565"/>
    <property type="match status" value="1"/>
</dbReference>
<gene>
    <name evidence="3" type="ORF">A3C59_04375</name>
</gene>
<name>A0A1F5JWA2_9BACT</name>
<keyword evidence="1" id="KW-1133">Transmembrane helix</keyword>
<dbReference type="Proteomes" id="UP000176902">
    <property type="component" value="Unassembled WGS sequence"/>
</dbReference>
<comment type="caution">
    <text evidence="3">The sequence shown here is derived from an EMBL/GenBank/DDBJ whole genome shotgun (WGS) entry which is preliminary data.</text>
</comment>
<reference evidence="3 4" key="1">
    <citation type="journal article" date="2016" name="Nat. Commun.">
        <title>Thousands of microbial genomes shed light on interconnected biogeochemical processes in an aquifer system.</title>
        <authorList>
            <person name="Anantharaman K."/>
            <person name="Brown C.T."/>
            <person name="Hug L.A."/>
            <person name="Sharon I."/>
            <person name="Castelle C.J."/>
            <person name="Probst A.J."/>
            <person name="Thomas B.C."/>
            <person name="Singh A."/>
            <person name="Wilkins M.J."/>
            <person name="Karaoz U."/>
            <person name="Brodie E.L."/>
            <person name="Williams K.H."/>
            <person name="Hubbard S.S."/>
            <person name="Banfield J.F."/>
        </authorList>
    </citation>
    <scope>NUCLEOTIDE SEQUENCE [LARGE SCALE GENOMIC DNA]</scope>
</reference>
<feature type="transmembrane region" description="Helical" evidence="1">
    <location>
        <begin position="33"/>
        <end position="56"/>
    </location>
</feature>
<dbReference type="AlphaFoldDB" id="A0A1F5JWA2"/>
<keyword evidence="2" id="KW-0732">Signal</keyword>
<evidence type="ECO:0000313" key="3">
    <source>
        <dbReference type="EMBL" id="OGE32830.1"/>
    </source>
</evidence>
<feature type="chain" id="PRO_5009519047" description="DUF4134 domain-containing protein" evidence="2">
    <location>
        <begin position="24"/>
        <end position="108"/>
    </location>
</feature>
<evidence type="ECO:0000313" key="4">
    <source>
        <dbReference type="Proteomes" id="UP000176902"/>
    </source>
</evidence>
<feature type="transmembrane region" description="Helical" evidence="1">
    <location>
        <begin position="77"/>
        <end position="98"/>
    </location>
</feature>
<evidence type="ECO:0000256" key="1">
    <source>
        <dbReference type="SAM" id="Phobius"/>
    </source>
</evidence>
<feature type="signal peptide" evidence="2">
    <location>
        <begin position="1"/>
        <end position="23"/>
    </location>
</feature>
<keyword evidence="1" id="KW-0472">Membrane</keyword>
<evidence type="ECO:0008006" key="5">
    <source>
        <dbReference type="Google" id="ProtNLM"/>
    </source>
</evidence>
<dbReference type="EMBL" id="MFCV01000020">
    <property type="protein sequence ID" value="OGE32830.1"/>
    <property type="molecule type" value="Genomic_DNA"/>
</dbReference>
<dbReference type="InterPro" id="IPR007039">
    <property type="entry name" value="TrbC/VirB2"/>
</dbReference>
<organism evidence="3 4">
    <name type="scientific">Candidatus Daviesbacteria bacterium RIFCSPHIGHO2_02_FULL_36_13</name>
    <dbReference type="NCBI Taxonomy" id="1797768"/>
    <lineage>
        <taxon>Bacteria</taxon>
        <taxon>Candidatus Daviesiibacteriota</taxon>
    </lineage>
</organism>